<evidence type="ECO:0000256" key="3">
    <source>
        <dbReference type="ARBA" id="ARBA00023242"/>
    </source>
</evidence>
<dbReference type="GO" id="GO:0071013">
    <property type="term" value="C:catalytic step 2 spliceosome"/>
    <property type="evidence" value="ECO:0007669"/>
    <property type="project" value="TreeGrafter"/>
</dbReference>
<keyword evidence="6" id="KW-1185">Reference proteome</keyword>
<sequence>MGTLGNDPGRPGILRLKILNGGVSRKSGVRAWTGSVTKPAKDYYIDVRGDRDNLVFGSLYRMDIARYKPHNLTASTEYHIQLLYRWKSRGQHLDVDGDIDALDSNSRNAVRYCSSKYSSLGKHKGFKHLHVAAREKSSIVPGEFIALTEPVTTLHEEGRKGDLEESWEDEIINKTREFNKKSWNSPHDEKVWLAFTEFQDKIAGMQPQKAARLQTLEKKISILEKATELNPDSENLLLCLLKSYQSRDSTNVLIDRWEKILRQHPGSCNLWKEFLRVRQGEFSSFKVSDMRKAYAHAIQALASTCSRLCRQGRESVHVQTIDPDLINLERGLVDIFVSLCKFEWQTGYQEVATGLFQAEIEYSLFCPSLLLSMQNKHRLFEHFWNSSGARIGEDEAMGWAVWLEKEEENRQNIFTEDLPQDSDVGGWTGWVEPPSGASKINTQSEEIVEDADDEEMEEDDHDSENKSEKDVELLLKKLGINVDPEALVEVKDTETWKRWSKEELSRDCEQWMPVHENSGPSNDENPDAESNEGLSRLIVFEDVCDYLFSLCSEEARFYLVSRFIDFFGGKISRWTCTNSSSWTESTLSIDMLQASIVEQLRKVFEVTSRTQSMTDNFSLISYVDSSVDVSKMNSVMKFLRNAILLFLRVFPRSYILEEAVLFAEELHVAQMNSSSLVNPSRTLAKSLLKSDRQDLLLCGLYARSEAASGNIDLARKACGGGSRKEGEKETVVTKFNSKEQTHIPTEMGLQLLRARQGFKDQMKSIKSAWARGDIKDQSIALICSASLFEILTLGWVAGIGVIEEAFSMNTSKASERRKPSKNVGASFAGSKRLWLDGFQQLNSILSAKELSDLQEVMRDKELHLRTDIYEILLQDEIAT</sequence>
<dbReference type="Pfam" id="PF08424">
    <property type="entry name" value="NRDE-2"/>
    <property type="match status" value="1"/>
</dbReference>
<dbReference type="Proteomes" id="UP001179952">
    <property type="component" value="Unassembled WGS sequence"/>
</dbReference>
<evidence type="ECO:0008006" key="7">
    <source>
        <dbReference type="Google" id="ProtNLM"/>
    </source>
</evidence>
<evidence type="ECO:0000256" key="2">
    <source>
        <dbReference type="ARBA" id="ARBA00009265"/>
    </source>
</evidence>
<organism evidence="5 6">
    <name type="scientific">Acorus gramineus</name>
    <name type="common">Dwarf sweet flag</name>
    <dbReference type="NCBI Taxonomy" id="55184"/>
    <lineage>
        <taxon>Eukaryota</taxon>
        <taxon>Viridiplantae</taxon>
        <taxon>Streptophyta</taxon>
        <taxon>Embryophyta</taxon>
        <taxon>Tracheophyta</taxon>
        <taxon>Spermatophyta</taxon>
        <taxon>Magnoliopsida</taxon>
        <taxon>Liliopsida</taxon>
        <taxon>Acoraceae</taxon>
        <taxon>Acorus</taxon>
    </lineage>
</organism>
<gene>
    <name evidence="5" type="ORF">QJS04_geneDACA017145</name>
</gene>
<comment type="caution">
    <text evidence="5">The sequence shown here is derived from an EMBL/GenBank/DDBJ whole genome shotgun (WGS) entry which is preliminary data.</text>
</comment>
<feature type="region of interest" description="Disordered" evidence="4">
    <location>
        <begin position="431"/>
        <end position="468"/>
    </location>
</feature>
<dbReference type="Gene3D" id="1.25.40.10">
    <property type="entry name" value="Tetratricopeptide repeat domain"/>
    <property type="match status" value="1"/>
</dbReference>
<evidence type="ECO:0000313" key="5">
    <source>
        <dbReference type="EMBL" id="KAK1278069.1"/>
    </source>
</evidence>
<keyword evidence="3" id="KW-0539">Nucleus</keyword>
<dbReference type="AlphaFoldDB" id="A0AAV9BN55"/>
<evidence type="ECO:0000256" key="4">
    <source>
        <dbReference type="SAM" id="MobiDB-lite"/>
    </source>
</evidence>
<dbReference type="PANTHER" id="PTHR13471:SF0">
    <property type="entry name" value="NUCLEAR EXOSOME REGULATOR NRDE2"/>
    <property type="match status" value="1"/>
</dbReference>
<dbReference type="GO" id="GO:1902369">
    <property type="term" value="P:negative regulation of RNA catabolic process"/>
    <property type="evidence" value="ECO:0007669"/>
    <property type="project" value="TreeGrafter"/>
</dbReference>
<dbReference type="InterPro" id="IPR011990">
    <property type="entry name" value="TPR-like_helical_dom_sf"/>
</dbReference>
<evidence type="ECO:0000313" key="6">
    <source>
        <dbReference type="Proteomes" id="UP001179952"/>
    </source>
</evidence>
<proteinExistence type="inferred from homology"/>
<reference evidence="5" key="2">
    <citation type="submission" date="2023-06" db="EMBL/GenBank/DDBJ databases">
        <authorList>
            <person name="Ma L."/>
            <person name="Liu K.-W."/>
            <person name="Li Z."/>
            <person name="Hsiao Y.-Y."/>
            <person name="Qi Y."/>
            <person name="Fu T."/>
            <person name="Tang G."/>
            <person name="Zhang D."/>
            <person name="Sun W.-H."/>
            <person name="Liu D.-K."/>
            <person name="Li Y."/>
            <person name="Chen G.-Z."/>
            <person name="Liu X.-D."/>
            <person name="Liao X.-Y."/>
            <person name="Jiang Y.-T."/>
            <person name="Yu X."/>
            <person name="Hao Y."/>
            <person name="Huang J."/>
            <person name="Zhao X.-W."/>
            <person name="Ke S."/>
            <person name="Chen Y.-Y."/>
            <person name="Wu W.-L."/>
            <person name="Hsu J.-L."/>
            <person name="Lin Y.-F."/>
            <person name="Huang M.-D."/>
            <person name="Li C.-Y."/>
            <person name="Huang L."/>
            <person name="Wang Z.-W."/>
            <person name="Zhao X."/>
            <person name="Zhong W.-Y."/>
            <person name="Peng D.-H."/>
            <person name="Ahmad S."/>
            <person name="Lan S."/>
            <person name="Zhang J.-S."/>
            <person name="Tsai W.-C."/>
            <person name="Van De Peer Y."/>
            <person name="Liu Z.-J."/>
        </authorList>
    </citation>
    <scope>NUCLEOTIDE SEQUENCE</scope>
    <source>
        <strain evidence="5">SCP</strain>
        <tissue evidence="5">Leaves</tissue>
    </source>
</reference>
<comment type="similarity">
    <text evidence="2">Belongs to the NRDE2 family.</text>
</comment>
<dbReference type="PANTHER" id="PTHR13471">
    <property type="entry name" value="TETRATRICOPEPTIDE-LIKE HELICAL"/>
    <property type="match status" value="1"/>
</dbReference>
<dbReference type="InterPro" id="IPR013633">
    <property type="entry name" value="NRDE-2"/>
</dbReference>
<evidence type="ECO:0000256" key="1">
    <source>
        <dbReference type="ARBA" id="ARBA00004123"/>
    </source>
</evidence>
<name>A0AAV9BN55_ACOGR</name>
<feature type="compositionally biased region" description="Acidic residues" evidence="4">
    <location>
        <begin position="446"/>
        <end position="462"/>
    </location>
</feature>
<dbReference type="EMBL" id="JAUJYN010000002">
    <property type="protein sequence ID" value="KAK1278069.1"/>
    <property type="molecule type" value="Genomic_DNA"/>
</dbReference>
<protein>
    <recommendedName>
        <fullName evidence="7">Protein NRDE2 homolog</fullName>
    </recommendedName>
</protein>
<reference evidence="5" key="1">
    <citation type="journal article" date="2023" name="Nat. Commun.">
        <title>Diploid and tetraploid genomes of Acorus and the evolution of monocots.</title>
        <authorList>
            <person name="Ma L."/>
            <person name="Liu K.W."/>
            <person name="Li Z."/>
            <person name="Hsiao Y.Y."/>
            <person name="Qi Y."/>
            <person name="Fu T."/>
            <person name="Tang G.D."/>
            <person name="Zhang D."/>
            <person name="Sun W.H."/>
            <person name="Liu D.K."/>
            <person name="Li Y."/>
            <person name="Chen G.Z."/>
            <person name="Liu X.D."/>
            <person name="Liao X.Y."/>
            <person name="Jiang Y.T."/>
            <person name="Yu X."/>
            <person name="Hao Y."/>
            <person name="Huang J."/>
            <person name="Zhao X.W."/>
            <person name="Ke S."/>
            <person name="Chen Y.Y."/>
            <person name="Wu W.L."/>
            <person name="Hsu J.L."/>
            <person name="Lin Y.F."/>
            <person name="Huang M.D."/>
            <person name="Li C.Y."/>
            <person name="Huang L."/>
            <person name="Wang Z.W."/>
            <person name="Zhao X."/>
            <person name="Zhong W.Y."/>
            <person name="Peng D.H."/>
            <person name="Ahmad S."/>
            <person name="Lan S."/>
            <person name="Zhang J.S."/>
            <person name="Tsai W.C."/>
            <person name="Van de Peer Y."/>
            <person name="Liu Z.J."/>
        </authorList>
    </citation>
    <scope>NUCLEOTIDE SEQUENCE</scope>
    <source>
        <strain evidence="5">SCP</strain>
    </source>
</reference>
<comment type="subcellular location">
    <subcellularLocation>
        <location evidence="1">Nucleus</location>
    </subcellularLocation>
</comment>
<accession>A0AAV9BN55</accession>
<dbReference type="GO" id="GO:0031048">
    <property type="term" value="P:regulatory ncRNA-mediated heterochromatin formation"/>
    <property type="evidence" value="ECO:0007669"/>
    <property type="project" value="TreeGrafter"/>
</dbReference>